<dbReference type="Pfam" id="PF13853">
    <property type="entry name" value="7tm_4"/>
    <property type="match status" value="1"/>
</dbReference>
<feature type="transmembrane region" description="Helical" evidence="12">
    <location>
        <begin position="273"/>
        <end position="292"/>
    </location>
</feature>
<evidence type="ECO:0000256" key="11">
    <source>
        <dbReference type="ARBA" id="ARBA00023224"/>
    </source>
</evidence>
<dbReference type="GO" id="GO:0004930">
    <property type="term" value="F:G protein-coupled receptor activity"/>
    <property type="evidence" value="ECO:0007669"/>
    <property type="project" value="UniProtKB-KW"/>
</dbReference>
<dbReference type="AlphaFoldDB" id="A0A3Q0HMP1"/>
<dbReference type="InParanoid" id="A0A3Q0HMP1"/>
<keyword evidence="10" id="KW-0325">Glycoprotein</keyword>
<dbReference type="PROSITE" id="PS50262">
    <property type="entry name" value="G_PROTEIN_RECEP_F1_2"/>
    <property type="match status" value="1"/>
</dbReference>
<dbReference type="PRINTS" id="PR00245">
    <property type="entry name" value="OLFACTORYR"/>
</dbReference>
<keyword evidence="11" id="KW-0807">Transducer</keyword>
<feature type="transmembrane region" description="Helical" evidence="12">
    <location>
        <begin position="197"/>
        <end position="221"/>
    </location>
</feature>
<dbReference type="GeneID" id="102375569"/>
<feature type="transmembrane region" description="Helical" evidence="12">
    <location>
        <begin position="140"/>
        <end position="158"/>
    </location>
</feature>
<comment type="subcellular location">
    <subcellularLocation>
        <location evidence="2">Cell membrane</location>
        <topology evidence="2">Multi-pass membrane protein</topology>
    </subcellularLocation>
</comment>
<evidence type="ECO:0000256" key="7">
    <source>
        <dbReference type="ARBA" id="ARBA00023040"/>
    </source>
</evidence>
<dbReference type="SUPFAM" id="SSF81321">
    <property type="entry name" value="Family A G protein-coupled receptor-like"/>
    <property type="match status" value="1"/>
</dbReference>
<keyword evidence="6 12" id="KW-1133">Transmembrane helix</keyword>
<evidence type="ECO:0000313" key="15">
    <source>
        <dbReference type="RefSeq" id="XP_025071835.1"/>
    </source>
</evidence>
<dbReference type="InterPro" id="IPR000276">
    <property type="entry name" value="GPCR_Rhodpsn"/>
</dbReference>
<evidence type="ECO:0000256" key="5">
    <source>
        <dbReference type="ARBA" id="ARBA00022692"/>
    </source>
</evidence>
<dbReference type="FunFam" id="1.20.1070.10:FF:000003">
    <property type="entry name" value="Olfactory receptor"/>
    <property type="match status" value="1"/>
</dbReference>
<evidence type="ECO:0000256" key="6">
    <source>
        <dbReference type="ARBA" id="ARBA00022989"/>
    </source>
</evidence>
<evidence type="ECO:0000313" key="14">
    <source>
        <dbReference type="Proteomes" id="UP000189705"/>
    </source>
</evidence>
<protein>
    <submittedName>
        <fullName evidence="15">Olfactory receptor 1052-like</fullName>
    </submittedName>
</protein>
<dbReference type="PANTHER" id="PTHR48018">
    <property type="entry name" value="OLFACTORY RECEPTOR"/>
    <property type="match status" value="1"/>
</dbReference>
<keyword evidence="14" id="KW-1185">Reference proteome</keyword>
<evidence type="ECO:0000256" key="2">
    <source>
        <dbReference type="ARBA" id="ARBA00004651"/>
    </source>
</evidence>
<evidence type="ECO:0000256" key="9">
    <source>
        <dbReference type="ARBA" id="ARBA00023170"/>
    </source>
</evidence>
<dbReference type="Proteomes" id="UP000189705">
    <property type="component" value="Unplaced"/>
</dbReference>
<sequence length="311" mass="34888">MEAANCTPVTNFILVGFSKHSELRLLLIFLFLLIYTLILLGNISMIVLIRADPCLNSPMYFFLMNLSILDLCYSSVIAPKVLANLLVQSRTISYSGCAAQMFFFSVFVATEGVLLAVMAYDRVHAICYPLQYQVSMSRNVCMQLVLGSYFCGCLNSSIHTSLAFRLDFCGPNEIYHFFCDLPALLKLSQSDTSLNEVVMIIVSASLIVSTILVILLSYAYIVSTILRIRSREGRYKAFSTCASHMTAVALFYATVFFMYALPSAVSSPGENQVVSVFYTLVIPMLNPMIYSLRNKDVKEALKRRRGWKCHL</sequence>
<evidence type="ECO:0000256" key="1">
    <source>
        <dbReference type="ARBA" id="ARBA00002936"/>
    </source>
</evidence>
<proteinExistence type="inferred from homology"/>
<dbReference type="FunFam" id="1.10.1220.70:FF:000001">
    <property type="entry name" value="Olfactory receptor"/>
    <property type="match status" value="1"/>
</dbReference>
<dbReference type="CDD" id="cd15419">
    <property type="entry name" value="7tmA_OR9K2-like"/>
    <property type="match status" value="1"/>
</dbReference>
<feature type="transmembrane region" description="Helical" evidence="12">
    <location>
        <begin position="98"/>
        <end position="120"/>
    </location>
</feature>
<name>A0A3Q0HMP1_ALLSI</name>
<keyword evidence="4" id="KW-1003">Cell membrane</keyword>
<dbReference type="GO" id="GO:0004984">
    <property type="term" value="F:olfactory receptor activity"/>
    <property type="evidence" value="ECO:0007669"/>
    <property type="project" value="InterPro"/>
</dbReference>
<reference evidence="15" key="1">
    <citation type="submission" date="2025-08" db="UniProtKB">
        <authorList>
            <consortium name="RefSeq"/>
        </authorList>
    </citation>
    <scope>IDENTIFICATION</scope>
</reference>
<dbReference type="KEGG" id="asn:102375569"/>
<evidence type="ECO:0000256" key="10">
    <source>
        <dbReference type="ARBA" id="ARBA00023180"/>
    </source>
</evidence>
<feature type="transmembrane region" description="Helical" evidence="12">
    <location>
        <begin position="25"/>
        <end position="48"/>
    </location>
</feature>
<evidence type="ECO:0000259" key="13">
    <source>
        <dbReference type="PROSITE" id="PS50262"/>
    </source>
</evidence>
<feature type="domain" description="G-protein coupled receptors family 1 profile" evidence="13">
    <location>
        <begin position="41"/>
        <end position="290"/>
    </location>
</feature>
<comment type="function">
    <text evidence="1">Odorant receptor.</text>
</comment>
<feature type="transmembrane region" description="Helical" evidence="12">
    <location>
        <begin position="60"/>
        <end position="78"/>
    </location>
</feature>
<keyword evidence="8 12" id="KW-0472">Membrane</keyword>
<organism evidence="14 15">
    <name type="scientific">Alligator sinensis</name>
    <name type="common">Chinese alligator</name>
    <dbReference type="NCBI Taxonomy" id="38654"/>
    <lineage>
        <taxon>Eukaryota</taxon>
        <taxon>Metazoa</taxon>
        <taxon>Chordata</taxon>
        <taxon>Craniata</taxon>
        <taxon>Vertebrata</taxon>
        <taxon>Euteleostomi</taxon>
        <taxon>Archelosauria</taxon>
        <taxon>Archosauria</taxon>
        <taxon>Crocodylia</taxon>
        <taxon>Alligatoridae</taxon>
        <taxon>Alligatorinae</taxon>
        <taxon>Alligator</taxon>
    </lineage>
</organism>
<accession>A0A3Q0HMP1</accession>
<evidence type="ECO:0000256" key="3">
    <source>
        <dbReference type="ARBA" id="ARBA00010663"/>
    </source>
</evidence>
<dbReference type="RefSeq" id="XP_025071835.1">
    <property type="nucleotide sequence ID" value="XM_025216050.1"/>
</dbReference>
<dbReference type="GO" id="GO:0005886">
    <property type="term" value="C:plasma membrane"/>
    <property type="evidence" value="ECO:0007669"/>
    <property type="project" value="UniProtKB-SubCell"/>
</dbReference>
<dbReference type="Gene3D" id="1.20.1070.10">
    <property type="entry name" value="Rhodopsin 7-helix transmembrane proteins"/>
    <property type="match status" value="1"/>
</dbReference>
<evidence type="ECO:0000256" key="8">
    <source>
        <dbReference type="ARBA" id="ARBA00023136"/>
    </source>
</evidence>
<keyword evidence="9" id="KW-0675">Receptor</keyword>
<dbReference type="InterPro" id="IPR017452">
    <property type="entry name" value="GPCR_Rhodpsn_7TM"/>
</dbReference>
<evidence type="ECO:0000256" key="12">
    <source>
        <dbReference type="SAM" id="Phobius"/>
    </source>
</evidence>
<gene>
    <name evidence="15" type="primary">LOC102375569</name>
</gene>
<keyword evidence="5 12" id="KW-0812">Transmembrane</keyword>
<dbReference type="PRINTS" id="PR00237">
    <property type="entry name" value="GPCRRHODOPSN"/>
</dbReference>
<feature type="transmembrane region" description="Helical" evidence="12">
    <location>
        <begin position="242"/>
        <end position="261"/>
    </location>
</feature>
<evidence type="ECO:0000256" key="4">
    <source>
        <dbReference type="ARBA" id="ARBA00022475"/>
    </source>
</evidence>
<comment type="similarity">
    <text evidence="3">Belongs to the G-protein coupled receptor 1 family.</text>
</comment>
<keyword evidence="7" id="KW-0297">G-protein coupled receptor</keyword>
<dbReference type="InterPro" id="IPR000725">
    <property type="entry name" value="Olfact_rcpt"/>
</dbReference>